<dbReference type="AlphaFoldDB" id="A0A438GWP7"/>
<reference evidence="2 3" key="1">
    <citation type="journal article" date="2018" name="PLoS Genet.">
        <title>Population sequencing reveals clonal diversity and ancestral inbreeding in the grapevine cultivar Chardonnay.</title>
        <authorList>
            <person name="Roach M.J."/>
            <person name="Johnson D.L."/>
            <person name="Bohlmann J."/>
            <person name="van Vuuren H.J."/>
            <person name="Jones S.J."/>
            <person name="Pretorius I.S."/>
            <person name="Schmidt S.A."/>
            <person name="Borneman A.R."/>
        </authorList>
    </citation>
    <scope>NUCLEOTIDE SEQUENCE [LARGE SCALE GENOMIC DNA]</scope>
    <source>
        <strain evidence="3">cv. Chardonnay</strain>
        <tissue evidence="2">Leaf</tissue>
    </source>
</reference>
<gene>
    <name evidence="2" type="ORF">CK203_049676</name>
</gene>
<feature type="region of interest" description="Disordered" evidence="1">
    <location>
        <begin position="67"/>
        <end position="92"/>
    </location>
</feature>
<name>A0A438GWP7_VITVI</name>
<feature type="compositionally biased region" description="Polar residues" evidence="1">
    <location>
        <begin position="76"/>
        <end position="86"/>
    </location>
</feature>
<evidence type="ECO:0000256" key="1">
    <source>
        <dbReference type="SAM" id="MobiDB-lite"/>
    </source>
</evidence>
<protein>
    <submittedName>
        <fullName evidence="2">Uncharacterized protein</fullName>
    </submittedName>
</protein>
<organism evidence="2 3">
    <name type="scientific">Vitis vinifera</name>
    <name type="common">Grape</name>
    <dbReference type="NCBI Taxonomy" id="29760"/>
    <lineage>
        <taxon>Eukaryota</taxon>
        <taxon>Viridiplantae</taxon>
        <taxon>Streptophyta</taxon>
        <taxon>Embryophyta</taxon>
        <taxon>Tracheophyta</taxon>
        <taxon>Spermatophyta</taxon>
        <taxon>Magnoliopsida</taxon>
        <taxon>eudicotyledons</taxon>
        <taxon>Gunneridae</taxon>
        <taxon>Pentapetalae</taxon>
        <taxon>rosids</taxon>
        <taxon>Vitales</taxon>
        <taxon>Vitaceae</taxon>
        <taxon>Viteae</taxon>
        <taxon>Vitis</taxon>
    </lineage>
</organism>
<sequence>MTFSSLGTTRVKCAHLQALQKEFEILHMKVGEFVNEYFAQTLTIANRMKANCENKGDVAIVNVLKTGPDRPVRPVQPSTGHHSGSVRSFGPD</sequence>
<evidence type="ECO:0000313" key="3">
    <source>
        <dbReference type="Proteomes" id="UP000288805"/>
    </source>
</evidence>
<comment type="caution">
    <text evidence="2">The sequence shown here is derived from an EMBL/GenBank/DDBJ whole genome shotgun (WGS) entry which is preliminary data.</text>
</comment>
<dbReference type="Proteomes" id="UP000288805">
    <property type="component" value="Unassembled WGS sequence"/>
</dbReference>
<evidence type="ECO:0000313" key="2">
    <source>
        <dbReference type="EMBL" id="RVW76625.1"/>
    </source>
</evidence>
<proteinExistence type="predicted"/>
<accession>A0A438GWP7</accession>
<dbReference type="EMBL" id="QGNW01000325">
    <property type="protein sequence ID" value="RVW76625.1"/>
    <property type="molecule type" value="Genomic_DNA"/>
</dbReference>